<evidence type="ECO:0000313" key="3">
    <source>
        <dbReference type="Proteomes" id="UP000631181"/>
    </source>
</evidence>
<evidence type="ECO:0000313" key="2">
    <source>
        <dbReference type="EMBL" id="KAF7719427.1"/>
    </source>
</evidence>
<feature type="region of interest" description="Disordered" evidence="1">
    <location>
        <begin position="178"/>
        <end position="227"/>
    </location>
</feature>
<feature type="compositionally biased region" description="Basic residues" evidence="1">
    <location>
        <begin position="67"/>
        <end position="77"/>
    </location>
</feature>
<keyword evidence="3" id="KW-1185">Reference proteome</keyword>
<organism evidence="2 3">
    <name type="scientific">Penicillium ucsense</name>
    <dbReference type="NCBI Taxonomy" id="2839758"/>
    <lineage>
        <taxon>Eukaryota</taxon>
        <taxon>Fungi</taxon>
        <taxon>Dikarya</taxon>
        <taxon>Ascomycota</taxon>
        <taxon>Pezizomycotina</taxon>
        <taxon>Eurotiomycetes</taxon>
        <taxon>Eurotiomycetidae</taxon>
        <taxon>Eurotiales</taxon>
        <taxon>Aspergillaceae</taxon>
        <taxon>Penicillium</taxon>
    </lineage>
</organism>
<proteinExistence type="predicted"/>
<accession>A0A8J8WCN3</accession>
<feature type="compositionally biased region" description="Basic and acidic residues" evidence="1">
    <location>
        <begin position="178"/>
        <end position="190"/>
    </location>
</feature>
<dbReference type="AlphaFoldDB" id="A0A8J8WCN3"/>
<dbReference type="EMBL" id="WIWV01000005">
    <property type="protein sequence ID" value="KAF7719427.1"/>
    <property type="molecule type" value="Genomic_DNA"/>
</dbReference>
<comment type="caution">
    <text evidence="2">The sequence shown here is derived from an EMBL/GenBank/DDBJ whole genome shotgun (WGS) entry which is preliminary data.</text>
</comment>
<sequence length="429" mass="47282">MRLRTAYERYHELKNRYRRTGGPERRCDRYKRLDIDYIYNTSAGMGRPRLSRLAPDTQIDPSSDRPKHIRHTKRRADHSRDGPGENPVPLATEHRDRPVVTTDTYAPGPLGGSCAESGRPKSVYGPGSPDDLGPILGILDSSLVPGGVHCADADWNLRLESADFASLMHNDPLGVHKYQRDRGGDYEPNHPGDFGTKILPHQPKGHDDLPTSAEDKARKDEDTTTGITGSDELLQLQIRLKNLLKGAGNSPKESQPPLDEIMMICKELLELLPTQGYRAGSEYNINVRDRTMTGNLDISINGNGNRFNTEYIIGELNFAFKYLKCRAGDVRLVSLGTFNLASQPSMSTSVGAYMISSMITQLREAISLLMPELQQCDGPTPPLLSPPPSDMWTSAKTSAPMSSIQAALGMLSKQEKALLDTLAQIMNGS</sequence>
<dbReference type="OrthoDB" id="4330117at2759"/>
<name>A0A8J8WCN3_9EURO</name>
<dbReference type="Proteomes" id="UP000631181">
    <property type="component" value="Unassembled WGS sequence"/>
</dbReference>
<feature type="region of interest" description="Disordered" evidence="1">
    <location>
        <begin position="45"/>
        <end position="120"/>
    </location>
</feature>
<reference evidence="2" key="1">
    <citation type="journal article" date="2020" name="Front. Microbiol.">
        <title>Gene regulatory networks of Penicillium echinulatum 2HH and Penicillium oxalicum 114-2 inferred by a computational biology approach.</title>
        <authorList>
            <person name="Lenz A.R."/>
            <person name="Galan-Vasquez E."/>
            <person name="Balbinot E."/>
            <person name="De Abreu F.P."/>
            <person name="De Oliveira N.S."/>
            <person name="Da Rosa L.O."/>
            <person name="De Avila E Silva S."/>
            <person name="Camassola M."/>
            <person name="Dillon A.J.P."/>
            <person name="Perez-Rueda E."/>
        </authorList>
    </citation>
    <scope>NUCLEOTIDE SEQUENCE</scope>
    <source>
        <strain evidence="2">S1M29</strain>
    </source>
</reference>
<feature type="compositionally biased region" description="Basic and acidic residues" evidence="1">
    <location>
        <begin position="204"/>
        <end position="222"/>
    </location>
</feature>
<protein>
    <submittedName>
        <fullName evidence="2">Uncharacterized protein</fullName>
    </submittedName>
</protein>
<gene>
    <name evidence="2" type="ORF">PECM_006273</name>
</gene>
<evidence type="ECO:0000256" key="1">
    <source>
        <dbReference type="SAM" id="MobiDB-lite"/>
    </source>
</evidence>